<protein>
    <submittedName>
        <fullName evidence="2">Uncharacterized protein</fullName>
    </submittedName>
</protein>
<evidence type="ECO:0000313" key="3">
    <source>
        <dbReference type="Proteomes" id="UP001218188"/>
    </source>
</evidence>
<evidence type="ECO:0000313" key="2">
    <source>
        <dbReference type="EMBL" id="KAJ7015886.1"/>
    </source>
</evidence>
<dbReference type="Proteomes" id="UP001218188">
    <property type="component" value="Unassembled WGS sequence"/>
</dbReference>
<name>A0AAD6RVB8_9AGAR</name>
<gene>
    <name evidence="2" type="ORF">C8F04DRAFT_1284413</name>
</gene>
<proteinExistence type="predicted"/>
<dbReference type="AlphaFoldDB" id="A0AAD6RVB8"/>
<comment type="caution">
    <text evidence="2">The sequence shown here is derived from an EMBL/GenBank/DDBJ whole genome shotgun (WGS) entry which is preliminary data.</text>
</comment>
<sequence>MSVSPPASRSPSPNPISCGVQKMYQDYENEMHAGAESHEDSGLDYGDPFSGSDVHNPLGDNFPDDFGAEGSFLNNGISSSAFLRSTSSSAFLGENASSSSFLADNGSSSAFLAENTSLSTSSTLFLGEDTSSKVFLSSASSTSSTLFLSEDASSTSSTWSSSPTAGTLSFDAYVNAHPEMLVRQNSQMSTNDNNTFGSSVAGDGSSPRLFLPPDVGGQGLHWTLRGQQRGEGDVLRSTVDNWSTPNLEPDPLREETARGPPRPRAIGGGWSSPSSDFTSPVHAATSTVVPPAHHPSRISFDANRNEAEFHLGAKLPDIGCNGYQLGVDGGASWDTETPSGNDIGRERQACRDTAAKVIRSGEVLPPHPRRLCCRTCEPLKRARCANSENGLNKL</sequence>
<evidence type="ECO:0000256" key="1">
    <source>
        <dbReference type="SAM" id="MobiDB-lite"/>
    </source>
</evidence>
<accession>A0AAD6RVB8</accession>
<keyword evidence="3" id="KW-1185">Reference proteome</keyword>
<reference evidence="2" key="1">
    <citation type="submission" date="2023-03" db="EMBL/GenBank/DDBJ databases">
        <title>Massive genome expansion in bonnet fungi (Mycena s.s.) driven by repeated elements and novel gene families across ecological guilds.</title>
        <authorList>
            <consortium name="Lawrence Berkeley National Laboratory"/>
            <person name="Harder C.B."/>
            <person name="Miyauchi S."/>
            <person name="Viragh M."/>
            <person name="Kuo A."/>
            <person name="Thoen E."/>
            <person name="Andreopoulos B."/>
            <person name="Lu D."/>
            <person name="Skrede I."/>
            <person name="Drula E."/>
            <person name="Henrissat B."/>
            <person name="Morin E."/>
            <person name="Kohler A."/>
            <person name="Barry K."/>
            <person name="LaButti K."/>
            <person name="Morin E."/>
            <person name="Salamov A."/>
            <person name="Lipzen A."/>
            <person name="Mereny Z."/>
            <person name="Hegedus B."/>
            <person name="Baldrian P."/>
            <person name="Stursova M."/>
            <person name="Weitz H."/>
            <person name="Taylor A."/>
            <person name="Grigoriev I.V."/>
            <person name="Nagy L.G."/>
            <person name="Martin F."/>
            <person name="Kauserud H."/>
        </authorList>
    </citation>
    <scope>NUCLEOTIDE SEQUENCE</scope>
    <source>
        <strain evidence="2">CBHHK200</strain>
    </source>
</reference>
<organism evidence="2 3">
    <name type="scientific">Mycena alexandri</name>
    <dbReference type="NCBI Taxonomy" id="1745969"/>
    <lineage>
        <taxon>Eukaryota</taxon>
        <taxon>Fungi</taxon>
        <taxon>Dikarya</taxon>
        <taxon>Basidiomycota</taxon>
        <taxon>Agaricomycotina</taxon>
        <taxon>Agaricomycetes</taxon>
        <taxon>Agaricomycetidae</taxon>
        <taxon>Agaricales</taxon>
        <taxon>Marasmiineae</taxon>
        <taxon>Mycenaceae</taxon>
        <taxon>Mycena</taxon>
    </lineage>
</organism>
<feature type="compositionally biased region" description="Basic and acidic residues" evidence="1">
    <location>
        <begin position="29"/>
        <end position="41"/>
    </location>
</feature>
<feature type="region of interest" description="Disordered" evidence="1">
    <location>
        <begin position="237"/>
        <end position="279"/>
    </location>
</feature>
<feature type="region of interest" description="Disordered" evidence="1">
    <location>
        <begin position="1"/>
        <end position="54"/>
    </location>
</feature>
<dbReference type="EMBL" id="JARJCM010000795">
    <property type="protein sequence ID" value="KAJ7015886.1"/>
    <property type="molecule type" value="Genomic_DNA"/>
</dbReference>
<feature type="compositionally biased region" description="Low complexity" evidence="1">
    <location>
        <begin position="1"/>
        <end position="17"/>
    </location>
</feature>